<feature type="domain" description="18S rRNA (guanine(1575)-N(7))-methyltransferase Bud23 C-terminal" evidence="11">
    <location>
        <begin position="215"/>
        <end position="272"/>
    </location>
</feature>
<dbReference type="RefSeq" id="XP_016654343.1">
    <property type="nucleotide sequence ID" value="XM_016798992.1"/>
</dbReference>
<evidence type="ECO:0000256" key="1">
    <source>
        <dbReference type="ARBA" id="ARBA00004123"/>
    </source>
</evidence>
<dbReference type="Proteomes" id="UP000071118">
    <property type="component" value="Chromosome 12"/>
</dbReference>
<dbReference type="InterPro" id="IPR029063">
    <property type="entry name" value="SAM-dependent_MTases_sf"/>
</dbReference>
<gene>
    <name evidence="13" type="ORF">PCHAS_1237500</name>
    <name evidence="12" type="ORF">PCHCB_000345000</name>
</gene>
<reference evidence="13 14" key="1">
    <citation type="journal article" date="2014" name="BMC Biol.">
        <title>A comprehensive evaluation of rodent malaria parasite genomes and gene expression.</title>
        <authorList>
            <person name="Otto T.D."/>
            <person name="Bohme U."/>
            <person name="Jackson A.P."/>
            <person name="Hunt M."/>
            <person name="Franke-Fayard B."/>
            <person name="Hoeijmakers W.A."/>
            <person name="Religa A.A."/>
            <person name="Robertson L."/>
            <person name="Sanders M."/>
            <person name="Ogun S.A."/>
            <person name="Cunningham D."/>
            <person name="Erhart A."/>
            <person name="Billker O."/>
            <person name="Khan S.M."/>
            <person name="Stunnenberg H.G."/>
            <person name="Langhorne J."/>
            <person name="Holder A.A."/>
            <person name="Waters A.P."/>
            <person name="Newbold C.I."/>
            <person name="Pain A."/>
            <person name="Berriman M."/>
            <person name="Janse C.J."/>
        </authorList>
    </citation>
    <scope>NUCLEOTIDE SEQUENCE [LARGE SCALE GENOMIC DNA]</scope>
    <source>
        <strain evidence="13 14">AS</strain>
    </source>
</reference>
<accession>A0A077TSH8</accession>
<evidence type="ECO:0000256" key="3">
    <source>
        <dbReference type="ARBA" id="ARBA00005547"/>
    </source>
</evidence>
<dbReference type="OrthoDB" id="2877at2759"/>
<comment type="similarity">
    <text evidence="3">Belongs to the class I-like SAM-binding methyltransferase superfamily. BUD23/WBSCR22 family.</text>
</comment>
<evidence type="ECO:0000313" key="14">
    <source>
        <dbReference type="Proteomes" id="UP000071118"/>
    </source>
</evidence>
<dbReference type="EMBL" id="LK022889">
    <property type="protein sequence ID" value="VTZ69846.1"/>
    <property type="molecule type" value="Genomic_DNA"/>
</dbReference>
<reference evidence="12 15" key="3">
    <citation type="submission" date="2016-08" db="EMBL/GenBank/DDBJ databases">
        <authorList>
            <consortium name="Pathogen Informatics"/>
        </authorList>
    </citation>
    <scope>NUCLEOTIDE SEQUENCE [LARGE SCALE GENOMIC DNA]</scope>
    <source>
        <strain evidence="13">AS</strain>
        <strain evidence="12 15">CB</strain>
    </source>
</reference>
<dbReference type="InterPro" id="IPR013216">
    <property type="entry name" value="Methyltransf_11"/>
</dbReference>
<dbReference type="VEuPathDB" id="PlasmoDB:PCHAS_1237500"/>
<dbReference type="KEGG" id="pcb:PCHAS_1237500"/>
<dbReference type="GO" id="GO:0005730">
    <property type="term" value="C:nucleolus"/>
    <property type="evidence" value="ECO:0007669"/>
    <property type="project" value="TreeGrafter"/>
</dbReference>
<keyword evidence="14" id="KW-1185">Reference proteome</keyword>
<sequence>MVRPEYSSPPEFFYNEDEAKKYVRNSRIRDIQSQMTERAIELLLLPDTPCLLLDIGCGSGISGMTLNEYDHFWIGIDISIHMLKAGVQNEATEGGDMILADMGKMMRFQPSIFDGVVSISALQWLCNWDRKSESPTLRLNTFFKWLYYCLKRGARAVFQFYPDSPQQIETLTNAAIKSGFGGGVVVDFPNSAKSKKYYLCLWAGSATITNMNEPVENEEEDMITQERRRSNKKTKKIIKKNKEWILKKKEQRRKKNLEVKRDSKYTGRKRKTKY</sequence>
<evidence type="ECO:0000256" key="5">
    <source>
        <dbReference type="ARBA" id="ARBA00022603"/>
    </source>
</evidence>
<dbReference type="Proteomes" id="UP000195489">
    <property type="component" value="Chromosome 12"/>
</dbReference>
<evidence type="ECO:0000256" key="8">
    <source>
        <dbReference type="ARBA" id="ARBA00023242"/>
    </source>
</evidence>
<keyword evidence="6 12" id="KW-0808">Transferase</keyword>
<keyword evidence="7" id="KW-0949">S-adenosyl-L-methionine</keyword>
<dbReference type="InterPro" id="IPR039769">
    <property type="entry name" value="Bud23-like"/>
</dbReference>
<dbReference type="FunFam" id="3.40.50.150:FF:000364">
    <property type="entry name" value="S-adenosylmethionine-dependent methyltransferase, putative"/>
    <property type="match status" value="1"/>
</dbReference>
<dbReference type="EC" id="2.1.1.12" evidence="12"/>
<evidence type="ECO:0000256" key="4">
    <source>
        <dbReference type="ARBA" id="ARBA00022490"/>
    </source>
</evidence>
<dbReference type="AlphaFoldDB" id="A0A077TSH8"/>
<feature type="region of interest" description="Disordered" evidence="9">
    <location>
        <begin position="251"/>
        <end position="274"/>
    </location>
</feature>
<protein>
    <submittedName>
        <fullName evidence="13">18S rRNA (Guanine-N(7))-methyltransferase, putative</fullName>
    </submittedName>
    <submittedName>
        <fullName evidence="12">S-adenosylmethionine-dependent methyltransferase, putative</fullName>
        <ecNumber evidence="12">2.1.1.12</ecNumber>
    </submittedName>
</protein>
<dbReference type="InterPro" id="IPR022238">
    <property type="entry name" value="Bud23_C"/>
</dbReference>
<dbReference type="Gene3D" id="3.40.50.150">
    <property type="entry name" value="Vaccinia Virus protein VP39"/>
    <property type="match status" value="1"/>
</dbReference>
<evidence type="ECO:0000313" key="13">
    <source>
        <dbReference type="EMBL" id="VTZ69846.1"/>
    </source>
</evidence>
<evidence type="ECO:0000313" key="15">
    <source>
        <dbReference type="Proteomes" id="UP000195489"/>
    </source>
</evidence>
<evidence type="ECO:0000259" key="10">
    <source>
        <dbReference type="Pfam" id="PF08241"/>
    </source>
</evidence>
<dbReference type="Pfam" id="PF12589">
    <property type="entry name" value="WBS_methylT"/>
    <property type="match status" value="1"/>
</dbReference>
<keyword evidence="4" id="KW-0963">Cytoplasm</keyword>
<name>A0A077TSH8_PLACU</name>
<reference evidence="13" key="2">
    <citation type="submission" date="2014-05" db="EMBL/GenBank/DDBJ databases">
        <authorList>
            <person name="Aslett M.A."/>
            <person name="De Silva N."/>
        </authorList>
    </citation>
    <scope>NUCLEOTIDE SEQUENCE</scope>
    <source>
        <strain evidence="13">AS</strain>
    </source>
</reference>
<dbReference type="SUPFAM" id="SSF53335">
    <property type="entry name" value="S-adenosyl-L-methionine-dependent methyltransferases"/>
    <property type="match status" value="1"/>
</dbReference>
<comment type="subcellular location">
    <subcellularLocation>
        <location evidence="2">Cytoplasm</location>
    </subcellularLocation>
    <subcellularLocation>
        <location evidence="1">Nucleus</location>
    </subcellularLocation>
</comment>
<dbReference type="GO" id="GO:0016435">
    <property type="term" value="F:rRNA (guanine) methyltransferase activity"/>
    <property type="evidence" value="ECO:0007669"/>
    <property type="project" value="InterPro"/>
</dbReference>
<dbReference type="PANTHER" id="PTHR12734">
    <property type="entry name" value="METHYLTRANSFERASE-RELATED"/>
    <property type="match status" value="1"/>
</dbReference>
<dbReference type="GeneID" id="3494614"/>
<proteinExistence type="inferred from homology"/>
<evidence type="ECO:0000259" key="11">
    <source>
        <dbReference type="Pfam" id="PF12589"/>
    </source>
</evidence>
<organism evidence="12 15">
    <name type="scientific">Plasmodium chabaudi chabaudi</name>
    <dbReference type="NCBI Taxonomy" id="31271"/>
    <lineage>
        <taxon>Eukaryota</taxon>
        <taxon>Sar</taxon>
        <taxon>Alveolata</taxon>
        <taxon>Apicomplexa</taxon>
        <taxon>Aconoidasida</taxon>
        <taxon>Haemosporida</taxon>
        <taxon>Plasmodiidae</taxon>
        <taxon>Plasmodium</taxon>
        <taxon>Plasmodium (Vinckeia)</taxon>
    </lineage>
</organism>
<dbReference type="GO" id="GO:0030732">
    <property type="term" value="F:methionine S-methyltransferase activity"/>
    <property type="evidence" value="ECO:0007669"/>
    <property type="project" value="UniProtKB-EC"/>
</dbReference>
<dbReference type="GO" id="GO:0005737">
    <property type="term" value="C:cytoplasm"/>
    <property type="evidence" value="ECO:0007669"/>
    <property type="project" value="UniProtKB-SubCell"/>
</dbReference>
<keyword evidence="8" id="KW-0539">Nucleus</keyword>
<keyword evidence="5 12" id="KW-0489">Methyltransferase</keyword>
<dbReference type="PANTHER" id="PTHR12734:SF0">
    <property type="entry name" value="18S RRNA (GUANINE-N(7))-METHYLTRANSFERASE-RELATED"/>
    <property type="match status" value="1"/>
</dbReference>
<dbReference type="EMBL" id="LT608164">
    <property type="protein sequence ID" value="SCN62399.1"/>
    <property type="molecule type" value="Genomic_DNA"/>
</dbReference>
<dbReference type="CDD" id="cd02440">
    <property type="entry name" value="AdoMet_MTases"/>
    <property type="match status" value="1"/>
</dbReference>
<dbReference type="GO" id="GO:0070476">
    <property type="term" value="P:rRNA (guanine-N7)-methylation"/>
    <property type="evidence" value="ECO:0007669"/>
    <property type="project" value="InterPro"/>
</dbReference>
<evidence type="ECO:0000256" key="6">
    <source>
        <dbReference type="ARBA" id="ARBA00022679"/>
    </source>
</evidence>
<evidence type="ECO:0000256" key="9">
    <source>
        <dbReference type="SAM" id="MobiDB-lite"/>
    </source>
</evidence>
<feature type="compositionally biased region" description="Basic and acidic residues" evidence="9">
    <location>
        <begin position="256"/>
        <end position="265"/>
    </location>
</feature>
<evidence type="ECO:0000256" key="2">
    <source>
        <dbReference type="ARBA" id="ARBA00004496"/>
    </source>
</evidence>
<evidence type="ECO:0000313" key="12">
    <source>
        <dbReference type="EMBL" id="SCN62399.1"/>
    </source>
</evidence>
<dbReference type="Pfam" id="PF08241">
    <property type="entry name" value="Methyltransf_11"/>
    <property type="match status" value="1"/>
</dbReference>
<evidence type="ECO:0000256" key="7">
    <source>
        <dbReference type="ARBA" id="ARBA00022691"/>
    </source>
</evidence>
<feature type="domain" description="Methyltransferase type 11" evidence="10">
    <location>
        <begin position="53"/>
        <end position="129"/>
    </location>
</feature>